<gene>
    <name evidence="1" type="ORF">HUW48_03170</name>
</gene>
<dbReference type="Proteomes" id="UP000514509">
    <property type="component" value="Chromosome"/>
</dbReference>
<protein>
    <submittedName>
        <fullName evidence="1">Uncharacterized protein</fullName>
    </submittedName>
</protein>
<reference evidence="1 2" key="1">
    <citation type="submission" date="2020-06" db="EMBL/GenBank/DDBJ databases">
        <authorList>
            <person name="Hwang Y.J."/>
        </authorList>
    </citation>
    <scope>NUCLEOTIDE SEQUENCE [LARGE SCALE GENOMIC DNA]</scope>
    <source>
        <strain evidence="1 2">KUDC8001</strain>
    </source>
</reference>
<evidence type="ECO:0000313" key="2">
    <source>
        <dbReference type="Proteomes" id="UP000514509"/>
    </source>
</evidence>
<keyword evidence="2" id="KW-1185">Reference proteome</keyword>
<dbReference type="RefSeq" id="WP_182414292.1">
    <property type="nucleotide sequence ID" value="NZ_CP055153.1"/>
</dbReference>
<sequence>MAGGPRLALSGWSKLLFHLRRNASLLGTGTLEGSPQPNWCMLLLIAAYQPNLIVFYPIRL</sequence>
<name>A0A7L7L2R9_9BACT</name>
<accession>A0A7L7L2R9</accession>
<dbReference type="EMBL" id="CP055153">
    <property type="protein sequence ID" value="QMU27091.1"/>
    <property type="molecule type" value="Genomic_DNA"/>
</dbReference>
<proteinExistence type="predicted"/>
<evidence type="ECO:0000313" key="1">
    <source>
        <dbReference type="EMBL" id="QMU27091.1"/>
    </source>
</evidence>
<dbReference type="AlphaFoldDB" id="A0A7L7L2R9"/>
<reference evidence="1 2" key="2">
    <citation type="submission" date="2020-08" db="EMBL/GenBank/DDBJ databases">
        <title>Adhaeribacter dokdonensis sp. nov., isolated from the rhizosphere of Elymus tsukushiensis, a plant native to the Dokdo Islands, Republic of Korea.</title>
        <authorList>
            <person name="Ghim S.Y."/>
        </authorList>
    </citation>
    <scope>NUCLEOTIDE SEQUENCE [LARGE SCALE GENOMIC DNA]</scope>
    <source>
        <strain evidence="1 2">KUDC8001</strain>
    </source>
</reference>
<dbReference type="KEGG" id="add:HUW48_03170"/>
<organism evidence="1 2">
    <name type="scientific">Adhaeribacter radiodurans</name>
    <dbReference type="NCBI Taxonomy" id="2745197"/>
    <lineage>
        <taxon>Bacteria</taxon>
        <taxon>Pseudomonadati</taxon>
        <taxon>Bacteroidota</taxon>
        <taxon>Cytophagia</taxon>
        <taxon>Cytophagales</taxon>
        <taxon>Hymenobacteraceae</taxon>
        <taxon>Adhaeribacter</taxon>
    </lineage>
</organism>